<accession>A0A382E4C2</accession>
<organism evidence="1">
    <name type="scientific">marine metagenome</name>
    <dbReference type="NCBI Taxonomy" id="408172"/>
    <lineage>
        <taxon>unclassified sequences</taxon>
        <taxon>metagenomes</taxon>
        <taxon>ecological metagenomes</taxon>
    </lineage>
</organism>
<dbReference type="EMBL" id="UINC01042290">
    <property type="protein sequence ID" value="SVB44717.1"/>
    <property type="molecule type" value="Genomic_DNA"/>
</dbReference>
<name>A0A382E4C2_9ZZZZ</name>
<protein>
    <submittedName>
        <fullName evidence="1">Uncharacterized protein</fullName>
    </submittedName>
</protein>
<sequence>MPYDNIYSLNNNYTFPRINPTHSALFIFIFSGNNLYNITFTYSHQTTSAARETIFINPFSRSSLATGPNILVPLGLSNLSVNITAALSSKRMCVPSERLCPLEVLTITAFTTVPLLTGDAGIASLTVPTITSPT</sequence>
<evidence type="ECO:0000313" key="1">
    <source>
        <dbReference type="EMBL" id="SVB44717.1"/>
    </source>
</evidence>
<gene>
    <name evidence="1" type="ORF">METZ01_LOCUS197571</name>
</gene>
<dbReference type="AlphaFoldDB" id="A0A382E4C2"/>
<proteinExistence type="predicted"/>
<reference evidence="1" key="1">
    <citation type="submission" date="2018-05" db="EMBL/GenBank/DDBJ databases">
        <authorList>
            <person name="Lanie J.A."/>
            <person name="Ng W.-L."/>
            <person name="Kazmierczak K.M."/>
            <person name="Andrzejewski T.M."/>
            <person name="Davidsen T.M."/>
            <person name="Wayne K.J."/>
            <person name="Tettelin H."/>
            <person name="Glass J.I."/>
            <person name="Rusch D."/>
            <person name="Podicherti R."/>
            <person name="Tsui H.-C.T."/>
            <person name="Winkler M.E."/>
        </authorList>
    </citation>
    <scope>NUCLEOTIDE SEQUENCE</scope>
</reference>